<dbReference type="Gene3D" id="3.30.980.10">
    <property type="entry name" value="Threonyl-trna Synthetase, Chain A, domain 2"/>
    <property type="match status" value="1"/>
</dbReference>
<comment type="caution">
    <text evidence="6">The sequence shown here is derived from an EMBL/GenBank/DDBJ whole genome shotgun (WGS) entry which is preliminary data.</text>
</comment>
<dbReference type="GO" id="GO:0006419">
    <property type="term" value="P:alanyl-tRNA aminoacylation"/>
    <property type="evidence" value="ECO:0007669"/>
    <property type="project" value="InterPro"/>
</dbReference>
<evidence type="ECO:0000313" key="6">
    <source>
        <dbReference type="EMBL" id="GAG87298.1"/>
    </source>
</evidence>
<dbReference type="PANTHER" id="PTHR43462:SF1">
    <property type="entry name" value="ALANYL-TRNA EDITING PROTEIN AARSD1"/>
    <property type="match status" value="1"/>
</dbReference>
<proteinExistence type="predicted"/>
<protein>
    <recommendedName>
        <fullName evidence="5">Alanyl-transfer RNA synthetases family profile domain-containing protein</fullName>
    </recommendedName>
</protein>
<dbReference type="GO" id="GO:0005737">
    <property type="term" value="C:cytoplasm"/>
    <property type="evidence" value="ECO:0007669"/>
    <property type="project" value="UniProtKB-SubCell"/>
</dbReference>
<accession>X1BSY3</accession>
<name>X1BSY3_9ZZZZ</name>
<dbReference type="InterPro" id="IPR053424">
    <property type="entry name" value="Alanyl-tRNA_Edit-Domain"/>
</dbReference>
<dbReference type="NCBIfam" id="NF040865">
    <property type="entry name" value="a_tRNA_ed_AlaXM"/>
    <property type="match status" value="1"/>
</dbReference>
<organism evidence="6">
    <name type="scientific">marine sediment metagenome</name>
    <dbReference type="NCBI Taxonomy" id="412755"/>
    <lineage>
        <taxon>unclassified sequences</taxon>
        <taxon>metagenomes</taxon>
        <taxon>ecological metagenomes</taxon>
    </lineage>
</organism>
<dbReference type="SUPFAM" id="SSF50447">
    <property type="entry name" value="Translation proteins"/>
    <property type="match status" value="1"/>
</dbReference>
<reference evidence="6" key="1">
    <citation type="journal article" date="2014" name="Front. Microbiol.">
        <title>High frequency of phylogenetically diverse reductive dehalogenase-homologous genes in deep subseafloor sedimentary metagenomes.</title>
        <authorList>
            <person name="Kawai M."/>
            <person name="Futagami T."/>
            <person name="Toyoda A."/>
            <person name="Takaki Y."/>
            <person name="Nishi S."/>
            <person name="Hori S."/>
            <person name="Arai W."/>
            <person name="Tsubouchi T."/>
            <person name="Morono Y."/>
            <person name="Uchiyama I."/>
            <person name="Ito T."/>
            <person name="Fujiyama A."/>
            <person name="Inagaki F."/>
            <person name="Takami H."/>
        </authorList>
    </citation>
    <scope>NUCLEOTIDE SEQUENCE</scope>
    <source>
        <strain evidence="6">Expedition CK06-06</strain>
    </source>
</reference>
<dbReference type="GO" id="GO:0002161">
    <property type="term" value="F:aminoacyl-tRNA deacylase activity"/>
    <property type="evidence" value="ECO:0007669"/>
    <property type="project" value="UniProtKB-ARBA"/>
</dbReference>
<keyword evidence="3" id="KW-0479">Metal-binding</keyword>
<dbReference type="InterPro" id="IPR018165">
    <property type="entry name" value="Ala-tRNA-synth_IIc_core"/>
</dbReference>
<evidence type="ECO:0000259" key="5">
    <source>
        <dbReference type="PROSITE" id="PS50860"/>
    </source>
</evidence>
<comment type="cofactor">
    <cofactor evidence="1">
        <name>Zn(2+)</name>
        <dbReference type="ChEBI" id="CHEBI:29105"/>
    </cofactor>
</comment>
<dbReference type="SMART" id="SM00863">
    <property type="entry name" value="tRNA_SAD"/>
    <property type="match status" value="1"/>
</dbReference>
<dbReference type="InterPro" id="IPR018164">
    <property type="entry name" value="Ala-tRNA-synth_IIc_N"/>
</dbReference>
<dbReference type="PROSITE" id="PS50860">
    <property type="entry name" value="AA_TRNA_LIGASE_II_ALA"/>
    <property type="match status" value="1"/>
</dbReference>
<dbReference type="GO" id="GO:0003676">
    <property type="term" value="F:nucleic acid binding"/>
    <property type="evidence" value="ECO:0007669"/>
    <property type="project" value="InterPro"/>
</dbReference>
<dbReference type="Pfam" id="PF07973">
    <property type="entry name" value="tRNA_SAD"/>
    <property type="match status" value="1"/>
</dbReference>
<evidence type="ECO:0000256" key="4">
    <source>
        <dbReference type="ARBA" id="ARBA00022833"/>
    </source>
</evidence>
<evidence type="ECO:0000256" key="2">
    <source>
        <dbReference type="ARBA" id="ARBA00004496"/>
    </source>
</evidence>
<dbReference type="GO" id="GO:0004813">
    <property type="term" value="F:alanine-tRNA ligase activity"/>
    <property type="evidence" value="ECO:0007669"/>
    <property type="project" value="InterPro"/>
</dbReference>
<evidence type="ECO:0000256" key="1">
    <source>
        <dbReference type="ARBA" id="ARBA00001947"/>
    </source>
</evidence>
<dbReference type="InterPro" id="IPR051335">
    <property type="entry name" value="Alanyl-tRNA_Editing_Enzymes"/>
</dbReference>
<gene>
    <name evidence="6" type="ORF">S01H4_30347</name>
</gene>
<dbReference type="InterPro" id="IPR012947">
    <property type="entry name" value="tRNA_SAD"/>
</dbReference>
<dbReference type="GO" id="GO:0046872">
    <property type="term" value="F:metal ion binding"/>
    <property type="evidence" value="ECO:0007669"/>
    <property type="project" value="UniProtKB-KW"/>
</dbReference>
<dbReference type="InterPro" id="IPR018163">
    <property type="entry name" value="Thr/Ala-tRNA-synth_IIc_edit"/>
</dbReference>
<keyword evidence="4" id="KW-0862">Zinc</keyword>
<dbReference type="Gene3D" id="2.40.30.130">
    <property type="match status" value="1"/>
</dbReference>
<comment type="subcellular location">
    <subcellularLocation>
        <location evidence="2">Cytoplasm</location>
    </subcellularLocation>
</comment>
<dbReference type="SUPFAM" id="SSF55186">
    <property type="entry name" value="ThrRS/AlaRS common domain"/>
    <property type="match status" value="1"/>
</dbReference>
<evidence type="ECO:0000256" key="3">
    <source>
        <dbReference type="ARBA" id="ARBA00022723"/>
    </source>
</evidence>
<dbReference type="AlphaFoldDB" id="X1BSY3"/>
<dbReference type="EMBL" id="BART01015657">
    <property type="protein sequence ID" value="GAG87298.1"/>
    <property type="molecule type" value="Genomic_DNA"/>
</dbReference>
<dbReference type="InterPro" id="IPR009000">
    <property type="entry name" value="Transl_B-barrel_sf"/>
</dbReference>
<dbReference type="PANTHER" id="PTHR43462">
    <property type="entry name" value="ALANYL-TRNA EDITING PROTEIN"/>
    <property type="match status" value="1"/>
</dbReference>
<feature type="domain" description="Alanyl-transfer RNA synthetases family profile" evidence="5">
    <location>
        <begin position="1"/>
        <end position="237"/>
    </location>
</feature>
<sequence length="237" mass="26894">MTEELYLVDSYLKKCRARVISVTQEKYVVLDQTIFYPKGGGQPQDTGKIVKGSDVYKVDFVGKFSGNISHEVDRSGLKEGDEVTCILDWDRRFKLMRSHTAAHVFASLLNTGTGALTTGNQLGLDRTRFDFSLENFDRSLLKQYIHEANNLFRRDIPVKCYELPRKEALKIPGIIKMAKAFPPNVSFLRVVEVVGVDIQADGGTHVHNLREVGQIQFIKAQNKGKHNRRVYFSLEDV</sequence>
<dbReference type="GO" id="GO:0005524">
    <property type="term" value="F:ATP binding"/>
    <property type="evidence" value="ECO:0007669"/>
    <property type="project" value="InterPro"/>
</dbReference>
<dbReference type="Pfam" id="PF01411">
    <property type="entry name" value="tRNA-synt_2c"/>
    <property type="match status" value="1"/>
</dbReference>